<gene>
    <name evidence="1" type="ORF">BV25DRAFT_1913631</name>
</gene>
<evidence type="ECO:0000313" key="2">
    <source>
        <dbReference type="Proteomes" id="UP000814140"/>
    </source>
</evidence>
<evidence type="ECO:0000313" key="1">
    <source>
        <dbReference type="EMBL" id="KAI0065618.1"/>
    </source>
</evidence>
<sequence>MASWNAKTTAQEAASVLQNEIKGKNVLITGVSPHSLGAETVRALAPYAKTIIIASRTRSKVDEVIAEVKTDAPSASFIFVALDLASLASVKTAAAEVNALGLPIHVLINNAAVPHYPALTRTADGFEAQMGANHLGHFLFDSLVMPSIKLAAKDGSARIVVVSSLSILWGGELRFDDMFYEKRPEEYKNTTAYAQSKTANILFARSLAKKAAKDNILVFSLNPGVIMETGAGTGVATRLAGLKAYGLIDDEGNPTLPNRFRTIEQGTSTQVIASFDPSLKDKSGAFLLDGVLADGHLPAFAKDEALGEQLWELSEQLVGHKFDI</sequence>
<keyword evidence="2" id="KW-1185">Reference proteome</keyword>
<dbReference type="EMBL" id="MU277195">
    <property type="protein sequence ID" value="KAI0065618.1"/>
    <property type="molecule type" value="Genomic_DNA"/>
</dbReference>
<proteinExistence type="predicted"/>
<accession>A0ACB8TBV0</accession>
<name>A0ACB8TBV0_9AGAM</name>
<reference evidence="1" key="1">
    <citation type="submission" date="2021-03" db="EMBL/GenBank/DDBJ databases">
        <authorList>
            <consortium name="DOE Joint Genome Institute"/>
            <person name="Ahrendt S."/>
            <person name="Looney B.P."/>
            <person name="Miyauchi S."/>
            <person name="Morin E."/>
            <person name="Drula E."/>
            <person name="Courty P.E."/>
            <person name="Chicoki N."/>
            <person name="Fauchery L."/>
            <person name="Kohler A."/>
            <person name="Kuo A."/>
            <person name="Labutti K."/>
            <person name="Pangilinan J."/>
            <person name="Lipzen A."/>
            <person name="Riley R."/>
            <person name="Andreopoulos W."/>
            <person name="He G."/>
            <person name="Johnson J."/>
            <person name="Barry K.W."/>
            <person name="Grigoriev I.V."/>
            <person name="Nagy L."/>
            <person name="Hibbett D."/>
            <person name="Henrissat B."/>
            <person name="Matheny P.B."/>
            <person name="Labbe J."/>
            <person name="Martin F."/>
        </authorList>
    </citation>
    <scope>NUCLEOTIDE SEQUENCE</scope>
    <source>
        <strain evidence="1">HHB10654</strain>
    </source>
</reference>
<dbReference type="Proteomes" id="UP000814140">
    <property type="component" value="Unassembled WGS sequence"/>
</dbReference>
<comment type="caution">
    <text evidence="1">The sequence shown here is derived from an EMBL/GenBank/DDBJ whole genome shotgun (WGS) entry which is preliminary data.</text>
</comment>
<protein>
    <submittedName>
        <fullName evidence="1">NAD(P)-binding protein</fullName>
    </submittedName>
</protein>
<organism evidence="1 2">
    <name type="scientific">Artomyces pyxidatus</name>
    <dbReference type="NCBI Taxonomy" id="48021"/>
    <lineage>
        <taxon>Eukaryota</taxon>
        <taxon>Fungi</taxon>
        <taxon>Dikarya</taxon>
        <taxon>Basidiomycota</taxon>
        <taxon>Agaricomycotina</taxon>
        <taxon>Agaricomycetes</taxon>
        <taxon>Russulales</taxon>
        <taxon>Auriscalpiaceae</taxon>
        <taxon>Artomyces</taxon>
    </lineage>
</organism>
<reference evidence="1" key="2">
    <citation type="journal article" date="2022" name="New Phytol.">
        <title>Evolutionary transition to the ectomycorrhizal habit in the genomes of a hyperdiverse lineage of mushroom-forming fungi.</title>
        <authorList>
            <person name="Looney B."/>
            <person name="Miyauchi S."/>
            <person name="Morin E."/>
            <person name="Drula E."/>
            <person name="Courty P.E."/>
            <person name="Kohler A."/>
            <person name="Kuo A."/>
            <person name="LaButti K."/>
            <person name="Pangilinan J."/>
            <person name="Lipzen A."/>
            <person name="Riley R."/>
            <person name="Andreopoulos W."/>
            <person name="He G."/>
            <person name="Johnson J."/>
            <person name="Nolan M."/>
            <person name="Tritt A."/>
            <person name="Barry K.W."/>
            <person name="Grigoriev I.V."/>
            <person name="Nagy L.G."/>
            <person name="Hibbett D."/>
            <person name="Henrissat B."/>
            <person name="Matheny P.B."/>
            <person name="Labbe J."/>
            <person name="Martin F.M."/>
        </authorList>
    </citation>
    <scope>NUCLEOTIDE SEQUENCE</scope>
    <source>
        <strain evidence="1">HHB10654</strain>
    </source>
</reference>